<organism evidence="1">
    <name type="scientific">marine metagenome</name>
    <dbReference type="NCBI Taxonomy" id="408172"/>
    <lineage>
        <taxon>unclassified sequences</taxon>
        <taxon>metagenomes</taxon>
        <taxon>ecological metagenomes</taxon>
    </lineage>
</organism>
<dbReference type="SUPFAM" id="SSF63829">
    <property type="entry name" value="Calcium-dependent phosphotriesterase"/>
    <property type="match status" value="1"/>
</dbReference>
<accession>A0A382AG21</accession>
<name>A0A382AG21_9ZZZZ</name>
<evidence type="ECO:0000313" key="1">
    <source>
        <dbReference type="EMBL" id="SVB00458.1"/>
    </source>
</evidence>
<dbReference type="EMBL" id="UINC01025243">
    <property type="protein sequence ID" value="SVB00458.1"/>
    <property type="molecule type" value="Genomic_DNA"/>
</dbReference>
<sequence length="505" mass="55800">MISDIVPQADTLLWLGTGSGLAVLRDTFSILTINSKSEVSASLTDVTPTGGVTALAVSNKTMFAAFAKSGEDITIGNGLIYSTDATGQSIDWTYFQQPIDTKADSLAPFAKRFFKGLPITVKEANVTYDAAISGNYIWITSWAGGLRRYNVTQKVWERVPLPQDGDQILYTCESASYENTTSGYILKNFYLNPRDPGDGGNHNHKAFSVIAYSDTIWVGTANGINRGLIGANGCVNWTHYTPIQNGLSGGFVVDLAIQRYKGYNVIWAATVSAGSGEKNGISFSIDNGDTWHTTLIGERAYNITAVDSVVFVASKSGLWKTITDDPMDVAKPWAKYNSAKQAIKLGSTGVYKMDEILSQEVVGVSYDTRPYYSSSATIWIGSWDGMARGMDLNGTNWQIYRTRFDADKVYAYPNPFSPYEHNQIGGSGYIHIHADVKTSFVVKMDIFNFGMEPILQKQFDRRQSTTGSLKWDGKDRNGRLVDNGTYFIRLEYDQKIKWIKLVVIK</sequence>
<dbReference type="Gene3D" id="2.60.40.4070">
    <property type="match status" value="1"/>
</dbReference>
<dbReference type="InterPro" id="IPR015943">
    <property type="entry name" value="WD40/YVTN_repeat-like_dom_sf"/>
</dbReference>
<gene>
    <name evidence="1" type="ORF">METZ01_LOCUS153312</name>
</gene>
<proteinExistence type="predicted"/>
<dbReference type="Gene3D" id="2.130.10.10">
    <property type="entry name" value="YVTN repeat-like/Quinoprotein amine dehydrogenase"/>
    <property type="match status" value="1"/>
</dbReference>
<dbReference type="AlphaFoldDB" id="A0A382AG21"/>
<evidence type="ECO:0008006" key="2">
    <source>
        <dbReference type="Google" id="ProtNLM"/>
    </source>
</evidence>
<protein>
    <recommendedName>
        <fullName evidence="2">FlgD Ig-like domain-containing protein</fullName>
    </recommendedName>
</protein>
<reference evidence="1" key="1">
    <citation type="submission" date="2018-05" db="EMBL/GenBank/DDBJ databases">
        <authorList>
            <person name="Lanie J.A."/>
            <person name="Ng W.-L."/>
            <person name="Kazmierczak K.M."/>
            <person name="Andrzejewski T.M."/>
            <person name="Davidsen T.M."/>
            <person name="Wayne K.J."/>
            <person name="Tettelin H."/>
            <person name="Glass J.I."/>
            <person name="Rusch D."/>
            <person name="Podicherti R."/>
            <person name="Tsui H.-C.T."/>
            <person name="Winkler M.E."/>
        </authorList>
    </citation>
    <scope>NUCLEOTIDE SEQUENCE</scope>
</reference>